<evidence type="ECO:0000256" key="4">
    <source>
        <dbReference type="ARBA" id="ARBA00022842"/>
    </source>
</evidence>
<dbReference type="PANTHER" id="PTHR11525">
    <property type="entry name" value="FARNESYL-PYROPHOSPHATE SYNTHETASE"/>
    <property type="match status" value="1"/>
</dbReference>
<dbReference type="Gene3D" id="1.10.600.10">
    <property type="entry name" value="Farnesyl Diphosphate Synthase"/>
    <property type="match status" value="1"/>
</dbReference>
<dbReference type="FunFam" id="1.10.600.10:FF:000021">
    <property type="entry name" value="Farnesyl pyrophosphate synthase"/>
    <property type="match status" value="1"/>
</dbReference>
<evidence type="ECO:0000256" key="5">
    <source>
        <dbReference type="ARBA" id="ARBA00033740"/>
    </source>
</evidence>
<keyword evidence="7" id="KW-1133">Transmembrane helix</keyword>
<dbReference type="InterPro" id="IPR008949">
    <property type="entry name" value="Isoprenoid_synthase_dom_sf"/>
</dbReference>
<dbReference type="EMBL" id="JAFCMP010000135">
    <property type="protein sequence ID" value="KAG5185375.1"/>
    <property type="molecule type" value="Genomic_DNA"/>
</dbReference>
<evidence type="ECO:0000256" key="7">
    <source>
        <dbReference type="SAM" id="Phobius"/>
    </source>
</evidence>
<protein>
    <submittedName>
        <fullName evidence="8">Farnesyl pyrophosphate synthase</fullName>
    </submittedName>
</protein>
<dbReference type="Proteomes" id="UP000664859">
    <property type="component" value="Unassembled WGS sequence"/>
</dbReference>
<dbReference type="PROSITE" id="PS00444">
    <property type="entry name" value="POLYPRENYL_SYNTHASE_2"/>
    <property type="match status" value="1"/>
</dbReference>
<dbReference type="PROSITE" id="PS00723">
    <property type="entry name" value="POLYPRENYL_SYNTHASE_1"/>
    <property type="match status" value="1"/>
</dbReference>
<dbReference type="GO" id="GO:0004161">
    <property type="term" value="F:dimethylallyltranstransferase activity"/>
    <property type="evidence" value="ECO:0007669"/>
    <property type="project" value="TreeGrafter"/>
</dbReference>
<evidence type="ECO:0000256" key="6">
    <source>
        <dbReference type="SAM" id="MobiDB-lite"/>
    </source>
</evidence>
<dbReference type="GO" id="GO:0042811">
    <property type="term" value="P:pheromone biosynthetic process"/>
    <property type="evidence" value="ECO:0007669"/>
    <property type="project" value="UniProtKB-ARBA"/>
</dbReference>
<keyword evidence="7" id="KW-0812">Transmembrane</keyword>
<keyword evidence="2" id="KW-0808">Transferase</keyword>
<dbReference type="GO" id="GO:0046872">
    <property type="term" value="F:metal ion binding"/>
    <property type="evidence" value="ECO:0007669"/>
    <property type="project" value="UniProtKB-KW"/>
</dbReference>
<sequence>MAPWGKKPAAPVQPPPPPPPPAPSSPGELAQQVAHVLGPVLLVVLGMAAVSWLSGLVFRGKSREGFLALYFAAAVAVAAQLLVASGDAAEAWRMLSALPASARCAVGALLSSLSYAASRAVFASGGAGDGDAAAADWEGDAKGSFAAICDGLIEEALEELKTGYDAIPEQLQWVRAMLEYNVKGGKASHRLKLAVPSHRDAPSAARPMNRGLGVIDVQKAFATKSGRTLSNLEHCRAAVLGWCIEWLQAFFLVADDVMDDSHTRRGQPCWYRVPHVKQIAINDAFILESLVYRVLRRHFSQESYYLQLVELFHDVTYRTEMGQLLDLTSQPLDKPPDFARFTATRYAMIVKYKTAFYTFYLPCAIGMIYASVSDPSSFALARRICCIIGEYFQIQDDYLDCYGDPAVIGKVGTDIQDMKCSWLVVQALEKCTPEQRQQLMDNYGKNDPKKIAKVKALYTALGLPAAYRNYEEQSHGEIQTLIAEVKDVPTDVYNNFVKRIYKRDK</sequence>
<accession>A0A835Z5G4</accession>
<keyword evidence="7" id="KW-0472">Membrane</keyword>
<dbReference type="PANTHER" id="PTHR11525:SF0">
    <property type="entry name" value="FARNESYL PYROPHOSPHATE SYNTHASE"/>
    <property type="match status" value="1"/>
</dbReference>
<evidence type="ECO:0000256" key="1">
    <source>
        <dbReference type="ARBA" id="ARBA00001946"/>
    </source>
</evidence>
<comment type="caution">
    <text evidence="8">The sequence shown here is derived from an EMBL/GenBank/DDBJ whole genome shotgun (WGS) entry which is preliminary data.</text>
</comment>
<feature type="transmembrane region" description="Helical" evidence="7">
    <location>
        <begin position="65"/>
        <end position="85"/>
    </location>
</feature>
<proteinExistence type="predicted"/>
<keyword evidence="3" id="KW-0479">Metal-binding</keyword>
<dbReference type="AlphaFoldDB" id="A0A835Z5G4"/>
<dbReference type="GO" id="GO:0004337">
    <property type="term" value="F:(2E,6E)-farnesyl diphosphate synthase activity"/>
    <property type="evidence" value="ECO:0007669"/>
    <property type="project" value="TreeGrafter"/>
</dbReference>
<dbReference type="SFLD" id="SFLDS00005">
    <property type="entry name" value="Isoprenoid_Synthase_Type_I"/>
    <property type="match status" value="1"/>
</dbReference>
<evidence type="ECO:0000313" key="9">
    <source>
        <dbReference type="Proteomes" id="UP000664859"/>
    </source>
</evidence>
<dbReference type="GO" id="GO:0005737">
    <property type="term" value="C:cytoplasm"/>
    <property type="evidence" value="ECO:0007669"/>
    <property type="project" value="TreeGrafter"/>
</dbReference>
<reference evidence="8" key="1">
    <citation type="submission" date="2021-02" db="EMBL/GenBank/DDBJ databases">
        <title>First Annotated Genome of the Yellow-green Alga Tribonema minus.</title>
        <authorList>
            <person name="Mahan K.M."/>
        </authorList>
    </citation>
    <scope>NUCLEOTIDE SEQUENCE</scope>
    <source>
        <strain evidence="8">UTEX B ZZ1240</strain>
    </source>
</reference>
<gene>
    <name evidence="8" type="ORF">JKP88DRAFT_312724</name>
</gene>
<feature type="non-terminal residue" evidence="8">
    <location>
        <position position="1"/>
    </location>
</feature>
<dbReference type="CDD" id="cd00685">
    <property type="entry name" value="Trans_IPPS_HT"/>
    <property type="match status" value="1"/>
</dbReference>
<evidence type="ECO:0000256" key="3">
    <source>
        <dbReference type="ARBA" id="ARBA00022723"/>
    </source>
</evidence>
<dbReference type="Pfam" id="PF00348">
    <property type="entry name" value="polyprenyl_synt"/>
    <property type="match status" value="1"/>
</dbReference>
<evidence type="ECO:0000313" key="8">
    <source>
        <dbReference type="EMBL" id="KAG5185375.1"/>
    </source>
</evidence>
<dbReference type="InterPro" id="IPR033749">
    <property type="entry name" value="Polyprenyl_synt_CS"/>
</dbReference>
<dbReference type="InterPro" id="IPR000092">
    <property type="entry name" value="Polyprenyl_synt"/>
</dbReference>
<keyword evidence="9" id="KW-1185">Reference proteome</keyword>
<dbReference type="SUPFAM" id="SSF48576">
    <property type="entry name" value="Terpenoid synthases"/>
    <property type="match status" value="1"/>
</dbReference>
<keyword evidence="4" id="KW-0460">Magnesium</keyword>
<dbReference type="InterPro" id="IPR039702">
    <property type="entry name" value="FPS1-like"/>
</dbReference>
<dbReference type="GO" id="GO:0045337">
    <property type="term" value="P:farnesyl diphosphate biosynthetic process"/>
    <property type="evidence" value="ECO:0007669"/>
    <property type="project" value="TreeGrafter"/>
</dbReference>
<comment type="pathway">
    <text evidence="5">Pheromone biosynthesis.</text>
</comment>
<feature type="compositionally biased region" description="Pro residues" evidence="6">
    <location>
        <begin position="11"/>
        <end position="24"/>
    </location>
</feature>
<evidence type="ECO:0000256" key="2">
    <source>
        <dbReference type="ARBA" id="ARBA00022679"/>
    </source>
</evidence>
<organism evidence="8 9">
    <name type="scientific">Tribonema minus</name>
    <dbReference type="NCBI Taxonomy" id="303371"/>
    <lineage>
        <taxon>Eukaryota</taxon>
        <taxon>Sar</taxon>
        <taxon>Stramenopiles</taxon>
        <taxon>Ochrophyta</taxon>
        <taxon>PX clade</taxon>
        <taxon>Xanthophyceae</taxon>
        <taxon>Tribonematales</taxon>
        <taxon>Tribonemataceae</taxon>
        <taxon>Tribonema</taxon>
    </lineage>
</organism>
<dbReference type="OrthoDB" id="10257492at2759"/>
<name>A0A835Z5G4_9STRA</name>
<comment type="cofactor">
    <cofactor evidence="1">
        <name>Mg(2+)</name>
        <dbReference type="ChEBI" id="CHEBI:18420"/>
    </cofactor>
</comment>
<feature type="region of interest" description="Disordered" evidence="6">
    <location>
        <begin position="1"/>
        <end position="28"/>
    </location>
</feature>
<feature type="transmembrane region" description="Helical" evidence="7">
    <location>
        <begin position="36"/>
        <end position="58"/>
    </location>
</feature>